<keyword evidence="2" id="KW-0677">Repeat</keyword>
<feature type="region of interest" description="Disordered" evidence="5">
    <location>
        <begin position="469"/>
        <end position="543"/>
    </location>
</feature>
<dbReference type="SUPFAM" id="SSF48403">
    <property type="entry name" value="Ankyrin repeat"/>
    <property type="match status" value="1"/>
</dbReference>
<feature type="region of interest" description="Disordered" evidence="5">
    <location>
        <begin position="593"/>
        <end position="695"/>
    </location>
</feature>
<feature type="compositionally biased region" description="Basic and acidic residues" evidence="5">
    <location>
        <begin position="921"/>
        <end position="934"/>
    </location>
</feature>
<dbReference type="Gene3D" id="6.10.140.390">
    <property type="match status" value="1"/>
</dbReference>
<evidence type="ECO:0000256" key="4">
    <source>
        <dbReference type="PROSITE-ProRule" id="PRU00023"/>
    </source>
</evidence>
<feature type="compositionally biased region" description="Polar residues" evidence="5">
    <location>
        <begin position="429"/>
        <end position="438"/>
    </location>
</feature>
<comment type="caution">
    <text evidence="6">The sequence shown here is derived from an EMBL/GenBank/DDBJ whole genome shotgun (WGS) entry which is preliminary data.</text>
</comment>
<dbReference type="SMART" id="SM00248">
    <property type="entry name" value="ANK"/>
    <property type="match status" value="6"/>
</dbReference>
<dbReference type="InterPro" id="IPR036770">
    <property type="entry name" value="Ankyrin_rpt-contain_sf"/>
</dbReference>
<feature type="repeat" description="ANK" evidence="4">
    <location>
        <begin position="218"/>
        <end position="250"/>
    </location>
</feature>
<name>A0ABR1ATY5_POLSC</name>
<evidence type="ECO:0000256" key="1">
    <source>
        <dbReference type="ARBA" id="ARBA00022473"/>
    </source>
</evidence>
<dbReference type="PANTHER" id="PTHR24179">
    <property type="entry name" value="PROTEIN PHOSPHATASE 1 REGULATORY SUBUNIT 12"/>
    <property type="match status" value="1"/>
</dbReference>
<feature type="compositionally biased region" description="Basic and acidic residues" evidence="5">
    <location>
        <begin position="710"/>
        <end position="719"/>
    </location>
</feature>
<feature type="repeat" description="ANK" evidence="4">
    <location>
        <begin position="346"/>
        <end position="378"/>
    </location>
</feature>
<feature type="compositionally biased region" description="Basic and acidic residues" evidence="5">
    <location>
        <begin position="613"/>
        <end position="628"/>
    </location>
</feature>
<feature type="compositionally biased region" description="Low complexity" evidence="5">
    <location>
        <begin position="673"/>
        <end position="688"/>
    </location>
</feature>
<evidence type="ECO:0000256" key="3">
    <source>
        <dbReference type="ARBA" id="ARBA00038386"/>
    </source>
</evidence>
<feature type="compositionally biased region" description="Basic and acidic residues" evidence="5">
    <location>
        <begin position="864"/>
        <end position="876"/>
    </location>
</feature>
<evidence type="ECO:0008006" key="8">
    <source>
        <dbReference type="Google" id="ProtNLM"/>
    </source>
</evidence>
<feature type="compositionally biased region" description="Basic residues" evidence="5">
    <location>
        <begin position="887"/>
        <end position="896"/>
    </location>
</feature>
<protein>
    <recommendedName>
        <fullName evidence="8">Protein phosphatase 1 regulatory subunit 12A</fullName>
    </recommendedName>
</protein>
<feature type="repeat" description="ANK" evidence="4">
    <location>
        <begin position="313"/>
        <end position="345"/>
    </location>
</feature>
<keyword evidence="1" id="KW-0217">Developmental protein</keyword>
<dbReference type="CDD" id="cd21930">
    <property type="entry name" value="IPD_PPP1R12"/>
    <property type="match status" value="1"/>
</dbReference>
<feature type="compositionally biased region" description="Polar residues" evidence="5">
    <location>
        <begin position="842"/>
        <end position="854"/>
    </location>
</feature>
<dbReference type="InterPro" id="IPR051226">
    <property type="entry name" value="PP1_Regulatory_Subunit"/>
</dbReference>
<feature type="compositionally biased region" description="Polar residues" evidence="5">
    <location>
        <begin position="661"/>
        <end position="670"/>
    </location>
</feature>
<keyword evidence="4" id="KW-0040">ANK repeat</keyword>
<dbReference type="Proteomes" id="UP001359485">
    <property type="component" value="Unassembled WGS sequence"/>
</dbReference>
<dbReference type="EMBL" id="JAWJWF010000045">
    <property type="protein sequence ID" value="KAK6627386.1"/>
    <property type="molecule type" value="Genomic_DNA"/>
</dbReference>
<dbReference type="Gene3D" id="1.25.40.20">
    <property type="entry name" value="Ankyrin repeat-containing domain"/>
    <property type="match status" value="3"/>
</dbReference>
<dbReference type="PROSITE" id="PS50297">
    <property type="entry name" value="ANK_REP_REGION"/>
    <property type="match status" value="3"/>
</dbReference>
<evidence type="ECO:0000313" key="7">
    <source>
        <dbReference type="Proteomes" id="UP001359485"/>
    </source>
</evidence>
<feature type="region of interest" description="Disordered" evidence="5">
    <location>
        <begin position="710"/>
        <end position="735"/>
    </location>
</feature>
<keyword evidence="7" id="KW-1185">Reference proteome</keyword>
<sequence>MSLENRSNSATFKRAEQLKRWEESATNLQEVEPKLANRKIKFSLGCVFLAACAAGDKEEVLRLLDNGADIDTANVDGLTALHQENPLKWLIVHDKGDFVEWVKGRKEGYRAKQGGKTMTKKKRASTFWSFGATRIFGSEIKQQSVSSDGMHLSRFHRDLSVAFLPPGDLLGDHKISKENEKYMGRKFGSRSIACIDNNLDMVEFLVNHGADVNRGDNEGWTPLHATASCGFISIAKYLIESGASVAAVNNDGELPLDIAESDAMDDILQEIIDAQGIDCDVARNGEEIMMLEDAKNWLNGDESVDPLAPHPKSGATALHVAAAKGYIKVMSILLQGQTDIDIQDFDGWTPLHAAAHWGQKEAAEMLVENFCNMDIKNYVGQSPMDVADITMVTVLEDLRTKQAALQKDRPPPNNMSNKALNSPKRRSSITRMSVNDKTNLINKDVSSERQLLDRTISEEPSNKVKKVEIDLEEKSEKEEVTSSSEESNMGKNGVNLDEPIRIPSLPDLNKTALGTQSSVKEESPAWRRPGSFRNKTTNEQPKNLALNLDNKVTPNKSSIFSNEVVLRRTHSFEADEKFYRRYLELQARIASSCPALHPPTGQSLVRLPTRSASLRERQATRQGTKDEPSNNLETSTPVTTPTIKSTGTSQITTTSKTVSSPTLISQTSIGSAPPQTSAPNTPTTPTTPGGSKLSAGNIFKNFFKSFVPPVRDEESETQRKAHAKRVRETRRSTQGVTLEEIKSAEQLVKKRNQQATNNNDQPVSSTVSTVSATATITAAPTATSVPSKDEEISHERRPSWRLKVDNNNKFLLEDARTKTSSTTDNTSYIRRHASGGVNALTAANSLSTDNTGEATITVPLRRPSKPEDKEDKENDSRNALATQAVIQRRRKPKRRSTGVVHLDMDELDPEKQDSGGAGDSEVNKLNKEGEEHIGPIRSKNGVS</sequence>
<dbReference type="InterPro" id="IPR002110">
    <property type="entry name" value="Ankyrin_rpt"/>
</dbReference>
<accession>A0ABR1ATY5</accession>
<proteinExistence type="inferred from homology"/>
<feature type="compositionally biased region" description="Polar residues" evidence="5">
    <location>
        <begin position="629"/>
        <end position="641"/>
    </location>
</feature>
<evidence type="ECO:0000313" key="6">
    <source>
        <dbReference type="EMBL" id="KAK6627386.1"/>
    </source>
</evidence>
<feature type="repeat" description="ANK" evidence="4">
    <location>
        <begin position="192"/>
        <end position="217"/>
    </location>
</feature>
<dbReference type="PROSITE" id="PS50088">
    <property type="entry name" value="ANK_REPEAT"/>
    <property type="match status" value="4"/>
</dbReference>
<feature type="compositionally biased region" description="Basic and acidic residues" evidence="5">
    <location>
        <begin position="469"/>
        <end position="480"/>
    </location>
</feature>
<gene>
    <name evidence="6" type="ORF">RUM44_009863</name>
</gene>
<evidence type="ECO:0000256" key="2">
    <source>
        <dbReference type="ARBA" id="ARBA00022737"/>
    </source>
</evidence>
<dbReference type="Pfam" id="PF12796">
    <property type="entry name" value="Ank_2"/>
    <property type="match status" value="2"/>
</dbReference>
<reference evidence="6 7" key="1">
    <citation type="submission" date="2023-09" db="EMBL/GenBank/DDBJ databases">
        <title>Genomes of two closely related lineages of the louse Polyplax serrata with different host specificities.</title>
        <authorList>
            <person name="Martinu J."/>
            <person name="Tarabai H."/>
            <person name="Stefka J."/>
            <person name="Hypsa V."/>
        </authorList>
    </citation>
    <scope>NUCLEOTIDE SEQUENCE [LARGE SCALE GENOMIC DNA]</scope>
    <source>
        <strain evidence="6">98ZLc_SE</strain>
    </source>
</reference>
<feature type="region of interest" description="Disordered" evidence="5">
    <location>
        <begin position="842"/>
        <end position="943"/>
    </location>
</feature>
<dbReference type="Pfam" id="PF13637">
    <property type="entry name" value="Ank_4"/>
    <property type="match status" value="1"/>
</dbReference>
<organism evidence="6 7">
    <name type="scientific">Polyplax serrata</name>
    <name type="common">Common mouse louse</name>
    <dbReference type="NCBI Taxonomy" id="468196"/>
    <lineage>
        <taxon>Eukaryota</taxon>
        <taxon>Metazoa</taxon>
        <taxon>Ecdysozoa</taxon>
        <taxon>Arthropoda</taxon>
        <taxon>Hexapoda</taxon>
        <taxon>Insecta</taxon>
        <taxon>Pterygota</taxon>
        <taxon>Neoptera</taxon>
        <taxon>Paraneoptera</taxon>
        <taxon>Psocodea</taxon>
        <taxon>Troctomorpha</taxon>
        <taxon>Phthiraptera</taxon>
        <taxon>Anoplura</taxon>
        <taxon>Polyplacidae</taxon>
        <taxon>Polyplax</taxon>
    </lineage>
</organism>
<comment type="similarity">
    <text evidence="3">Belongs to the NRARP family.</text>
</comment>
<evidence type="ECO:0000256" key="5">
    <source>
        <dbReference type="SAM" id="MobiDB-lite"/>
    </source>
</evidence>
<feature type="compositionally biased region" description="Low complexity" evidence="5">
    <location>
        <begin position="642"/>
        <end position="660"/>
    </location>
</feature>
<dbReference type="PANTHER" id="PTHR24179:SF21">
    <property type="entry name" value="MYOSIN BINDING SUBUNIT, ISOFORM O"/>
    <property type="match status" value="1"/>
</dbReference>
<feature type="region of interest" description="Disordered" evidence="5">
    <location>
        <begin position="403"/>
        <end position="438"/>
    </location>
</feature>